<name>A0A8X6SBD8_TRICX</name>
<evidence type="ECO:0000313" key="1">
    <source>
        <dbReference type="EMBL" id="GFY03918.1"/>
    </source>
</evidence>
<evidence type="ECO:0000313" key="2">
    <source>
        <dbReference type="Proteomes" id="UP000887159"/>
    </source>
</evidence>
<comment type="caution">
    <text evidence="1">The sequence shown here is derived from an EMBL/GenBank/DDBJ whole genome shotgun (WGS) entry which is preliminary data.</text>
</comment>
<organism evidence="1 2">
    <name type="scientific">Trichonephila clavipes</name>
    <name type="common">Golden silk orbweaver</name>
    <name type="synonym">Nephila clavipes</name>
    <dbReference type="NCBI Taxonomy" id="2585209"/>
    <lineage>
        <taxon>Eukaryota</taxon>
        <taxon>Metazoa</taxon>
        <taxon>Ecdysozoa</taxon>
        <taxon>Arthropoda</taxon>
        <taxon>Chelicerata</taxon>
        <taxon>Arachnida</taxon>
        <taxon>Araneae</taxon>
        <taxon>Araneomorphae</taxon>
        <taxon>Entelegynae</taxon>
        <taxon>Araneoidea</taxon>
        <taxon>Nephilidae</taxon>
        <taxon>Trichonephila</taxon>
    </lineage>
</organism>
<protein>
    <submittedName>
        <fullName evidence="1">Uncharacterized protein</fullName>
    </submittedName>
</protein>
<proteinExistence type="predicted"/>
<reference evidence="1" key="1">
    <citation type="submission" date="2020-08" db="EMBL/GenBank/DDBJ databases">
        <title>Multicomponent nature underlies the extraordinary mechanical properties of spider dragline silk.</title>
        <authorList>
            <person name="Kono N."/>
            <person name="Nakamura H."/>
            <person name="Mori M."/>
            <person name="Yoshida Y."/>
            <person name="Ohtoshi R."/>
            <person name="Malay A.D."/>
            <person name="Moran D.A.P."/>
            <person name="Tomita M."/>
            <person name="Numata K."/>
            <person name="Arakawa K."/>
        </authorList>
    </citation>
    <scope>NUCLEOTIDE SEQUENCE</scope>
</reference>
<sequence length="115" mass="13289">MICENRRIRGPFHQNREFNESETFKPLNTRSERLFSEEIFCHEKSTVNSCIFAALLATNVLSRRPWVKYGSDLGSLLLKIGLVEGESKKCQKNYSTKPPMFSLYGPQMINRSEDP</sequence>
<dbReference type="EMBL" id="BMAU01021243">
    <property type="protein sequence ID" value="GFY03918.1"/>
    <property type="molecule type" value="Genomic_DNA"/>
</dbReference>
<accession>A0A8X6SBD8</accession>
<keyword evidence="2" id="KW-1185">Reference proteome</keyword>
<gene>
    <name evidence="1" type="ORF">TNCV_1196971</name>
</gene>
<dbReference type="AlphaFoldDB" id="A0A8X6SBD8"/>
<dbReference type="Proteomes" id="UP000887159">
    <property type="component" value="Unassembled WGS sequence"/>
</dbReference>